<accession>A0A078GXJ2</accession>
<organism evidence="2 3">
    <name type="scientific">Brassica napus</name>
    <name type="common">Rape</name>
    <dbReference type="NCBI Taxonomy" id="3708"/>
    <lineage>
        <taxon>Eukaryota</taxon>
        <taxon>Viridiplantae</taxon>
        <taxon>Streptophyta</taxon>
        <taxon>Embryophyta</taxon>
        <taxon>Tracheophyta</taxon>
        <taxon>Spermatophyta</taxon>
        <taxon>Magnoliopsida</taxon>
        <taxon>eudicotyledons</taxon>
        <taxon>Gunneridae</taxon>
        <taxon>Pentapetalae</taxon>
        <taxon>rosids</taxon>
        <taxon>malvids</taxon>
        <taxon>Brassicales</taxon>
        <taxon>Brassicaceae</taxon>
        <taxon>Brassiceae</taxon>
        <taxon>Brassica</taxon>
    </lineage>
</organism>
<dbReference type="PaxDb" id="3708-A0A078GXJ2"/>
<dbReference type="EMBL" id="LK032246">
    <property type="protein sequence ID" value="CDY29927.1"/>
    <property type="molecule type" value="Genomic_DNA"/>
</dbReference>
<name>A0A078GXJ2_BRANA</name>
<evidence type="ECO:0000313" key="3">
    <source>
        <dbReference type="Proteomes" id="UP000028999"/>
    </source>
</evidence>
<feature type="region of interest" description="Disordered" evidence="1">
    <location>
        <begin position="92"/>
        <end position="207"/>
    </location>
</feature>
<gene>
    <name evidence="2" type="primary">BnaC05g29090D</name>
    <name evidence="2" type="ORF">GSBRNA2T00044404001</name>
</gene>
<feature type="compositionally biased region" description="Basic and acidic residues" evidence="1">
    <location>
        <begin position="247"/>
        <end position="261"/>
    </location>
</feature>
<dbReference type="OMA" id="HPRRDDK"/>
<proteinExistence type="predicted"/>
<feature type="compositionally biased region" description="Basic and acidic residues" evidence="1">
    <location>
        <begin position="195"/>
        <end position="206"/>
    </location>
</feature>
<dbReference type="Gramene" id="CDY29927">
    <property type="protein sequence ID" value="CDY29927"/>
    <property type="gene ID" value="GSBRNA2T00044404001"/>
</dbReference>
<feature type="compositionally biased region" description="Basic and acidic residues" evidence="1">
    <location>
        <begin position="161"/>
        <end position="174"/>
    </location>
</feature>
<dbReference type="AlphaFoldDB" id="A0A078GXJ2"/>
<dbReference type="Proteomes" id="UP000028999">
    <property type="component" value="Unassembled WGS sequence"/>
</dbReference>
<sequence>MLYVYIINIFIYLGIRSVLGSVPVRFGYFGYKNIGTIRVFEGISPVPVLGISVRFRFGSSVPVILARPNRKHTRVGYRPQLILLLRNHTRSQEADNGKLTQGRRRDTPLNFKHPRRDDKGRDPSSLKTSRRNQIESSENQTPTEFVPLQTRSRKSITANSQRDHHQRLAKETQAEGKSMSINGKESKLQRPANKTLEDKEEMERGKRCYRRGSRNLSHQRTTISDLPDLRTTLEVLPSHFKDKQLEKQKCRGDTHRPDRRWQGKPNRRPVSEIFVNKVDRSQRAFLERETTAFHGFDLIFILSLTLLSNRQDSPRQLYASDKQIQIRRNFSSSTQVSFVSLSMEFGS</sequence>
<protein>
    <submittedName>
        <fullName evidence="2">BnaC05g29090D protein</fullName>
    </submittedName>
</protein>
<feature type="region of interest" description="Disordered" evidence="1">
    <location>
        <begin position="247"/>
        <end position="266"/>
    </location>
</feature>
<evidence type="ECO:0000256" key="1">
    <source>
        <dbReference type="SAM" id="MobiDB-lite"/>
    </source>
</evidence>
<feature type="compositionally biased region" description="Polar residues" evidence="1">
    <location>
        <begin position="134"/>
        <end position="143"/>
    </location>
</feature>
<reference evidence="2 3" key="1">
    <citation type="journal article" date="2014" name="Science">
        <title>Plant genetics. Early allopolyploid evolution in the post-Neolithic Brassica napus oilseed genome.</title>
        <authorList>
            <person name="Chalhoub B."/>
            <person name="Denoeud F."/>
            <person name="Liu S."/>
            <person name="Parkin I.A."/>
            <person name="Tang H."/>
            <person name="Wang X."/>
            <person name="Chiquet J."/>
            <person name="Belcram H."/>
            <person name="Tong C."/>
            <person name="Samans B."/>
            <person name="Correa M."/>
            <person name="Da Silva C."/>
            <person name="Just J."/>
            <person name="Falentin C."/>
            <person name="Koh C.S."/>
            <person name="Le Clainche I."/>
            <person name="Bernard M."/>
            <person name="Bento P."/>
            <person name="Noel B."/>
            <person name="Labadie K."/>
            <person name="Alberti A."/>
            <person name="Charles M."/>
            <person name="Arnaud D."/>
            <person name="Guo H."/>
            <person name="Daviaud C."/>
            <person name="Alamery S."/>
            <person name="Jabbari K."/>
            <person name="Zhao M."/>
            <person name="Edger P.P."/>
            <person name="Chelaifa H."/>
            <person name="Tack D."/>
            <person name="Lassalle G."/>
            <person name="Mestiri I."/>
            <person name="Schnel N."/>
            <person name="Le Paslier M.C."/>
            <person name="Fan G."/>
            <person name="Renault V."/>
            <person name="Bayer P.E."/>
            <person name="Golicz A.A."/>
            <person name="Manoli S."/>
            <person name="Lee T.H."/>
            <person name="Thi V.H."/>
            <person name="Chalabi S."/>
            <person name="Hu Q."/>
            <person name="Fan C."/>
            <person name="Tollenaere R."/>
            <person name="Lu Y."/>
            <person name="Battail C."/>
            <person name="Shen J."/>
            <person name="Sidebottom C.H."/>
            <person name="Wang X."/>
            <person name="Canaguier A."/>
            <person name="Chauveau A."/>
            <person name="Berard A."/>
            <person name="Deniot G."/>
            <person name="Guan M."/>
            <person name="Liu Z."/>
            <person name="Sun F."/>
            <person name="Lim Y.P."/>
            <person name="Lyons E."/>
            <person name="Town C.D."/>
            <person name="Bancroft I."/>
            <person name="Wang X."/>
            <person name="Meng J."/>
            <person name="Ma J."/>
            <person name="Pires J.C."/>
            <person name="King G.J."/>
            <person name="Brunel D."/>
            <person name="Delourme R."/>
            <person name="Renard M."/>
            <person name="Aury J.M."/>
            <person name="Adams K.L."/>
            <person name="Batley J."/>
            <person name="Snowdon R.J."/>
            <person name="Tost J."/>
            <person name="Edwards D."/>
            <person name="Zhou Y."/>
            <person name="Hua W."/>
            <person name="Sharpe A.G."/>
            <person name="Paterson A.H."/>
            <person name="Guan C."/>
            <person name="Wincker P."/>
        </authorList>
    </citation>
    <scope>NUCLEOTIDE SEQUENCE [LARGE SCALE GENOMIC DNA]</scope>
    <source>
        <strain evidence="3">cv. Darmor-bzh</strain>
    </source>
</reference>
<keyword evidence="3" id="KW-1185">Reference proteome</keyword>
<feature type="compositionally biased region" description="Basic and acidic residues" evidence="1">
    <location>
        <begin position="115"/>
        <end position="124"/>
    </location>
</feature>
<evidence type="ECO:0000313" key="2">
    <source>
        <dbReference type="EMBL" id="CDY29927.1"/>
    </source>
</evidence>